<dbReference type="InterPro" id="IPR054722">
    <property type="entry name" value="PolX-like_BBD"/>
</dbReference>
<evidence type="ECO:0000259" key="1">
    <source>
        <dbReference type="Pfam" id="PF22936"/>
    </source>
</evidence>
<feature type="domain" description="Retrovirus-related Pol polyprotein from transposon TNT 1-94-like beta-barrel" evidence="1">
    <location>
        <begin position="80"/>
        <end position="157"/>
    </location>
</feature>
<protein>
    <recommendedName>
        <fullName evidence="1">Retrovirus-related Pol polyprotein from transposon TNT 1-94-like beta-barrel domain-containing protein</fullName>
    </recommendedName>
</protein>
<dbReference type="Pfam" id="PF22936">
    <property type="entry name" value="Pol_BBD"/>
    <property type="match status" value="1"/>
</dbReference>
<evidence type="ECO:0000313" key="2">
    <source>
        <dbReference type="EMBL" id="GAA0163515.1"/>
    </source>
</evidence>
<accession>A0AAV3QIZ0</accession>
<proteinExistence type="predicted"/>
<keyword evidence="3" id="KW-1185">Reference proteome</keyword>
<sequence>MHASHTQALSSLLKIPRKELSNLLLTIEAKMNQKAEAEISMNMATRNYVGHSGKSFKSRSYPNDSINSQKSFVRGRPGSWYVDSGASNHLTSDIQNMSLHNGYSGHDQITVGNGATLPKENIGTSTLSTPYKSLTLNNILHVPAITKNFLSISQLATDNNVYL</sequence>
<reference evidence="2 3" key="1">
    <citation type="submission" date="2024-01" db="EMBL/GenBank/DDBJ databases">
        <title>The complete chloroplast genome sequence of Lithospermum erythrorhizon: insights into the phylogenetic relationship among Boraginaceae species and the maternal lineages of purple gromwells.</title>
        <authorList>
            <person name="Okada T."/>
            <person name="Watanabe K."/>
        </authorList>
    </citation>
    <scope>NUCLEOTIDE SEQUENCE [LARGE SCALE GENOMIC DNA]</scope>
</reference>
<name>A0AAV3QIZ0_LITER</name>
<dbReference type="EMBL" id="BAABME010004774">
    <property type="protein sequence ID" value="GAA0163515.1"/>
    <property type="molecule type" value="Genomic_DNA"/>
</dbReference>
<comment type="caution">
    <text evidence="2">The sequence shown here is derived from an EMBL/GenBank/DDBJ whole genome shotgun (WGS) entry which is preliminary data.</text>
</comment>
<evidence type="ECO:0000313" key="3">
    <source>
        <dbReference type="Proteomes" id="UP001454036"/>
    </source>
</evidence>
<dbReference type="AlphaFoldDB" id="A0AAV3QIZ0"/>
<gene>
    <name evidence="2" type="ORF">LIER_19360</name>
</gene>
<dbReference type="Proteomes" id="UP001454036">
    <property type="component" value="Unassembled WGS sequence"/>
</dbReference>
<organism evidence="2 3">
    <name type="scientific">Lithospermum erythrorhizon</name>
    <name type="common">Purple gromwell</name>
    <name type="synonym">Lithospermum officinale var. erythrorhizon</name>
    <dbReference type="NCBI Taxonomy" id="34254"/>
    <lineage>
        <taxon>Eukaryota</taxon>
        <taxon>Viridiplantae</taxon>
        <taxon>Streptophyta</taxon>
        <taxon>Embryophyta</taxon>
        <taxon>Tracheophyta</taxon>
        <taxon>Spermatophyta</taxon>
        <taxon>Magnoliopsida</taxon>
        <taxon>eudicotyledons</taxon>
        <taxon>Gunneridae</taxon>
        <taxon>Pentapetalae</taxon>
        <taxon>asterids</taxon>
        <taxon>lamiids</taxon>
        <taxon>Boraginales</taxon>
        <taxon>Boraginaceae</taxon>
        <taxon>Boraginoideae</taxon>
        <taxon>Lithospermeae</taxon>
        <taxon>Lithospermum</taxon>
    </lineage>
</organism>